<accession>A0A9D2D641</accession>
<dbReference type="Gene3D" id="3.40.190.10">
    <property type="entry name" value="Periplasmic binding protein-like II"/>
    <property type="match status" value="1"/>
</dbReference>
<reference evidence="7" key="2">
    <citation type="submission" date="2021-04" db="EMBL/GenBank/DDBJ databases">
        <authorList>
            <person name="Gilroy R."/>
        </authorList>
    </citation>
    <scope>NUCLEOTIDE SEQUENCE</scope>
    <source>
        <strain evidence="7">CHK192-19661</strain>
    </source>
</reference>
<dbReference type="EMBL" id="DXCF01000013">
    <property type="protein sequence ID" value="HIZ09337.1"/>
    <property type="molecule type" value="Genomic_DNA"/>
</dbReference>
<evidence type="ECO:0000256" key="4">
    <source>
        <dbReference type="ARBA" id="ARBA00023139"/>
    </source>
</evidence>
<evidence type="ECO:0000313" key="7">
    <source>
        <dbReference type="EMBL" id="HIZ09337.1"/>
    </source>
</evidence>
<evidence type="ECO:0000313" key="8">
    <source>
        <dbReference type="Proteomes" id="UP000824025"/>
    </source>
</evidence>
<evidence type="ECO:0000256" key="2">
    <source>
        <dbReference type="ARBA" id="ARBA00022729"/>
    </source>
</evidence>
<dbReference type="AlphaFoldDB" id="A0A9D2D641"/>
<proteinExistence type="predicted"/>
<evidence type="ECO:0000256" key="1">
    <source>
        <dbReference type="ARBA" id="ARBA00022475"/>
    </source>
</evidence>
<keyword evidence="1" id="KW-1003">Cell membrane</keyword>
<feature type="signal peptide" evidence="6">
    <location>
        <begin position="1"/>
        <end position="20"/>
    </location>
</feature>
<keyword evidence="4" id="KW-0564">Palmitate</keyword>
<dbReference type="InterPro" id="IPR050490">
    <property type="entry name" value="Bact_solute-bd_prot1"/>
</dbReference>
<gene>
    <name evidence="7" type="ORF">H9726_02495</name>
</gene>
<keyword evidence="2 6" id="KW-0732">Signal</keyword>
<organism evidence="7 8">
    <name type="scientific">Candidatus Borkfalkia avicola</name>
    <dbReference type="NCBI Taxonomy" id="2838503"/>
    <lineage>
        <taxon>Bacteria</taxon>
        <taxon>Bacillati</taxon>
        <taxon>Bacillota</taxon>
        <taxon>Clostridia</taxon>
        <taxon>Christensenellales</taxon>
        <taxon>Christensenellaceae</taxon>
        <taxon>Candidatus Borkfalkia</taxon>
    </lineage>
</organism>
<evidence type="ECO:0000256" key="3">
    <source>
        <dbReference type="ARBA" id="ARBA00023136"/>
    </source>
</evidence>
<keyword evidence="3" id="KW-0472">Membrane</keyword>
<protein>
    <submittedName>
        <fullName evidence="7">ABC transporter substrate-binding protein</fullName>
    </submittedName>
</protein>
<evidence type="ECO:0000256" key="5">
    <source>
        <dbReference type="ARBA" id="ARBA00023288"/>
    </source>
</evidence>
<name>A0A9D2D641_9FIRM</name>
<dbReference type="SUPFAM" id="SSF53850">
    <property type="entry name" value="Periplasmic binding protein-like II"/>
    <property type="match status" value="1"/>
</dbReference>
<reference evidence="7" key="1">
    <citation type="journal article" date="2021" name="PeerJ">
        <title>Extensive microbial diversity within the chicken gut microbiome revealed by metagenomics and culture.</title>
        <authorList>
            <person name="Gilroy R."/>
            <person name="Ravi A."/>
            <person name="Getino M."/>
            <person name="Pursley I."/>
            <person name="Horton D.L."/>
            <person name="Alikhan N.F."/>
            <person name="Baker D."/>
            <person name="Gharbi K."/>
            <person name="Hall N."/>
            <person name="Watson M."/>
            <person name="Adriaenssens E.M."/>
            <person name="Foster-Nyarko E."/>
            <person name="Jarju S."/>
            <person name="Secka A."/>
            <person name="Antonio M."/>
            <person name="Oren A."/>
            <person name="Chaudhuri R.R."/>
            <person name="La Ragione R."/>
            <person name="Hildebrand F."/>
            <person name="Pallen M.J."/>
        </authorList>
    </citation>
    <scope>NUCLEOTIDE SEQUENCE</scope>
    <source>
        <strain evidence="7">CHK192-19661</strain>
    </source>
</reference>
<evidence type="ECO:0000256" key="6">
    <source>
        <dbReference type="SAM" id="SignalP"/>
    </source>
</evidence>
<dbReference type="Proteomes" id="UP000824025">
    <property type="component" value="Unassembled WGS sequence"/>
</dbReference>
<dbReference type="PANTHER" id="PTHR43649:SF33">
    <property type="entry name" value="POLYGALACTURONAN_RHAMNOGALACTURONAN-BINDING PROTEIN YTCQ"/>
    <property type="match status" value="1"/>
</dbReference>
<keyword evidence="5" id="KW-0449">Lipoprotein</keyword>
<dbReference type="InterPro" id="IPR006059">
    <property type="entry name" value="SBP"/>
</dbReference>
<feature type="chain" id="PRO_5039555667" evidence="6">
    <location>
        <begin position="21"/>
        <end position="515"/>
    </location>
</feature>
<comment type="caution">
    <text evidence="7">The sequence shown here is derived from an EMBL/GenBank/DDBJ whole genome shotgun (WGS) entry which is preliminary data.</text>
</comment>
<dbReference type="Pfam" id="PF01547">
    <property type="entry name" value="SBP_bac_1"/>
    <property type="match status" value="1"/>
</dbReference>
<sequence length="515" mass="58188">MKKKLTVLAVLLALAFTLGACGGGGSGGYNAENIYVSLYIGGVGREWLDELAAEYNETHDGADVVVQPGKTEYATIRDELRAGTSKVDVYFSDVVQLEELVYLDLLADISDIMDDKIGEENESILEKMSDSQKKFYNYGTESEPVYYALPYQETPCGIVYDHDLFVARGFLDGGPGPDGKTGTVDDGLPQTYDDFKELLRTMVKSGVTPFAWTSEYEFYTGFVLRSIWAQYEGVNDFDLNYTFEGTDEQLGKITPQTGWKLFQQEGLHQALKFVEECMIPEGYATEGSFKRTSHTVTQDRFILSELTDTPTAMIMTGSWWENESKGTFLSAYKEYGTRDFRLLPLPKFDGQKGYKEDGTGSAFFNWNDNTAIFVNKQTKHLDDVKEFLKFMHTDYALSKFTVATNCLRALDYSLTEDQYKQLTKFGQNVWTLAKESDNIEIVGKNSRSPLINFTSPMLDNYRFDATINGAPYSWPASAMHDDTTITADIYWQGIQTKYSEAQWATIYDSVKNYFS</sequence>
<dbReference type="PANTHER" id="PTHR43649">
    <property type="entry name" value="ARABINOSE-BINDING PROTEIN-RELATED"/>
    <property type="match status" value="1"/>
</dbReference>
<dbReference type="PROSITE" id="PS51257">
    <property type="entry name" value="PROKAR_LIPOPROTEIN"/>
    <property type="match status" value="1"/>
</dbReference>